<dbReference type="Proteomes" id="UP000472372">
    <property type="component" value="Chromosome 1"/>
</dbReference>
<dbReference type="Pfam" id="PF07724">
    <property type="entry name" value="AAA_2"/>
    <property type="match status" value="1"/>
</dbReference>
<dbReference type="InterPro" id="IPR003959">
    <property type="entry name" value="ATPase_AAA_core"/>
</dbReference>
<evidence type="ECO:0000256" key="1">
    <source>
        <dbReference type="ARBA" id="ARBA00022741"/>
    </source>
</evidence>
<reference evidence="4" key="1">
    <citation type="submission" date="2021-02" db="EMBL/GenBank/DDBJ databases">
        <authorList>
            <person name="Syme A R."/>
            <person name="Syme A R."/>
            <person name="Moolhuijzen P."/>
        </authorList>
    </citation>
    <scope>NUCLEOTIDE SEQUENCE</scope>
    <source>
        <strain evidence="4">W1-1</strain>
    </source>
</reference>
<dbReference type="EMBL" id="HG992977">
    <property type="protein sequence ID" value="CAE7001532.1"/>
    <property type="molecule type" value="Genomic_DNA"/>
</dbReference>
<dbReference type="PRINTS" id="PR00300">
    <property type="entry name" value="CLPPROTEASEA"/>
</dbReference>
<evidence type="ECO:0000313" key="4">
    <source>
        <dbReference type="EMBL" id="CAE7001532.1"/>
    </source>
</evidence>
<proteinExistence type="predicted"/>
<evidence type="ECO:0000259" key="3">
    <source>
        <dbReference type="Pfam" id="PF07724"/>
    </source>
</evidence>
<sequence>MNANTMDTYQHTRMSPYAVSLRDKYYLQEWTRTCTDMTVDEELLEFTVWRPFNVTKLCAAISHGCSLDSVREYIQQYREDDGDEVFKRMMKQATPVLYYAIGRNSPEMVSLLIELGISPYGSNDEVHFIPALPFTVIYGHLHLVDTTEVLKILIAAGADQGVIPEDMWEEYLEKPAETWPLKNVRKTERHGWCNSTTRRHMAQGLNLSQRYYLYLASLRKSPTEREVQLAELHKAAGLMKMPYCIVGQLSVLGDLQKRMLNYIASNTEEPMVMVFAGPPGHGKTELAMQLGNLLNISSEAISCSQMMSDVELFGSKQGYDRSSEGSSLNNYLAKQSGKYSVVFLDEYDKTTQKVCNTLLTILSEGLYRDRRTNQKVDCRKTIWILASNRGDEKVAAFYEQNLRQLKDKERLTIDLEPLVSHLRDTFRETWGDPFESRIDEVIPFFPFSLREQAVIAHKFLRRIAVEVRENIDLRPETRRHMGQCHISLQDDGRICSYMAERGYSRSSGARGLNREAMRVGQMAREVYNRIPGLVTERSNEEPVEKLEVKLMPNSNGGPKIGVFRKQGVPAQVGSRINEASQLEKPQGPKRLFTH</sequence>
<feature type="domain" description="ATPase AAA-type core" evidence="3">
    <location>
        <begin position="272"/>
        <end position="401"/>
    </location>
</feature>
<dbReference type="SUPFAM" id="SSF52540">
    <property type="entry name" value="P-loop containing nucleoside triphosphate hydrolases"/>
    <property type="match status" value="1"/>
</dbReference>
<keyword evidence="2" id="KW-0067">ATP-binding</keyword>
<dbReference type="AlphaFoldDB" id="A0A6S6VVF1"/>
<gene>
    <name evidence="4" type="ORF">PTTW11_01254</name>
</gene>
<organism evidence="4 5">
    <name type="scientific">Pyrenophora teres f. teres</name>
    <dbReference type="NCBI Taxonomy" id="97479"/>
    <lineage>
        <taxon>Eukaryota</taxon>
        <taxon>Fungi</taxon>
        <taxon>Dikarya</taxon>
        <taxon>Ascomycota</taxon>
        <taxon>Pezizomycotina</taxon>
        <taxon>Dothideomycetes</taxon>
        <taxon>Pleosporomycetidae</taxon>
        <taxon>Pleosporales</taxon>
        <taxon>Pleosporineae</taxon>
        <taxon>Pleosporaceae</taxon>
        <taxon>Pyrenophora</taxon>
    </lineage>
</organism>
<dbReference type="PANTHER" id="PTHR11638">
    <property type="entry name" value="ATP-DEPENDENT CLP PROTEASE"/>
    <property type="match status" value="1"/>
</dbReference>
<dbReference type="GO" id="GO:0005524">
    <property type="term" value="F:ATP binding"/>
    <property type="evidence" value="ECO:0007669"/>
    <property type="project" value="UniProtKB-KW"/>
</dbReference>
<name>A0A6S6VVF1_9PLEO</name>
<keyword evidence="1" id="KW-0547">Nucleotide-binding</keyword>
<accession>A0A6S6VVF1</accession>
<evidence type="ECO:0000256" key="2">
    <source>
        <dbReference type="ARBA" id="ARBA00022840"/>
    </source>
</evidence>
<dbReference type="GO" id="GO:0034605">
    <property type="term" value="P:cellular response to heat"/>
    <property type="evidence" value="ECO:0007669"/>
    <property type="project" value="TreeGrafter"/>
</dbReference>
<dbReference type="InterPro" id="IPR001270">
    <property type="entry name" value="ClpA/B"/>
</dbReference>
<dbReference type="GO" id="GO:0005737">
    <property type="term" value="C:cytoplasm"/>
    <property type="evidence" value="ECO:0007669"/>
    <property type="project" value="TreeGrafter"/>
</dbReference>
<dbReference type="InterPro" id="IPR050130">
    <property type="entry name" value="ClpA_ClpB"/>
</dbReference>
<dbReference type="Gene3D" id="3.40.50.300">
    <property type="entry name" value="P-loop containing nucleotide triphosphate hydrolases"/>
    <property type="match status" value="1"/>
</dbReference>
<dbReference type="PANTHER" id="PTHR11638:SF18">
    <property type="entry name" value="HEAT SHOCK PROTEIN 104"/>
    <property type="match status" value="1"/>
</dbReference>
<evidence type="ECO:0000313" key="5">
    <source>
        <dbReference type="Proteomes" id="UP000472372"/>
    </source>
</evidence>
<dbReference type="InterPro" id="IPR027417">
    <property type="entry name" value="P-loop_NTPase"/>
</dbReference>
<dbReference type="GO" id="GO:0016887">
    <property type="term" value="F:ATP hydrolysis activity"/>
    <property type="evidence" value="ECO:0007669"/>
    <property type="project" value="InterPro"/>
</dbReference>
<protein>
    <submittedName>
        <fullName evidence="4">ClpA</fullName>
    </submittedName>
</protein>